<gene>
    <name evidence="2" type="ORF">ERS007681_02838</name>
    <name evidence="3" type="ORF">ERS007720_01633</name>
</gene>
<reference evidence="1" key="1">
    <citation type="journal article" date="1987" name="J. Bacteriol.">
        <title>The 65-kilodalton antigen of Mycobacterium tuberculosis.</title>
        <authorList>
            <person name="Shinnick T.M."/>
        </authorList>
    </citation>
    <scope>NUCLEOTIDE SEQUENCE</scope>
    <source>
        <strain evidence="1">Erdman</strain>
    </source>
</reference>
<evidence type="ECO:0000313" key="5">
    <source>
        <dbReference type="Proteomes" id="UP000048289"/>
    </source>
</evidence>
<proteinExistence type="predicted"/>
<dbReference type="EMBL" id="CFOE01000417">
    <property type="protein sequence ID" value="CFE41275.1"/>
    <property type="molecule type" value="Genomic_DNA"/>
</dbReference>
<sequence>MASRQVAHLLGHHARLQPGVEGDLLQRGLQRHLHDVGAGRLVAFELQLVQGRGRLQQRHTPTGDDALLDGGLGIANRILDAVLALLEFDLGGGTGLDHRDTTGQLGQPLLQLLTVVVGVAVLDLLADLGHSSGDGVGVTGALDDGGLVLGDHDLAGLA</sequence>
<dbReference type="EMBL" id="CSAJ01000172">
    <property type="protein sequence ID" value="COW08494.1"/>
    <property type="molecule type" value="Genomic_DNA"/>
</dbReference>
<evidence type="ECO:0000313" key="2">
    <source>
        <dbReference type="EMBL" id="CFE41275.1"/>
    </source>
</evidence>
<organism evidence="1">
    <name type="scientific">Mycobacterium tuberculosis</name>
    <dbReference type="NCBI Taxonomy" id="1773"/>
    <lineage>
        <taxon>Bacteria</taxon>
        <taxon>Bacillati</taxon>
        <taxon>Actinomycetota</taxon>
        <taxon>Actinomycetes</taxon>
        <taxon>Mycobacteriales</taxon>
        <taxon>Mycobacteriaceae</taxon>
        <taxon>Mycobacterium</taxon>
        <taxon>Mycobacterium tuberculosis complex</taxon>
    </lineage>
</organism>
<dbReference type="Proteomes" id="UP000044938">
    <property type="component" value="Unassembled WGS sequence"/>
</dbReference>
<name>Q50812_MYCTX</name>
<dbReference type="AntiFam" id="ANF00222">
    <property type="entry name" value="Shadow ORF (opposite groL1)"/>
</dbReference>
<evidence type="ECO:0000313" key="3">
    <source>
        <dbReference type="EMBL" id="COW08494.1"/>
    </source>
</evidence>
<evidence type="ECO:0000313" key="1">
    <source>
        <dbReference type="EMBL" id="AAA88233.1"/>
    </source>
</evidence>
<reference evidence="4 5" key="2">
    <citation type="submission" date="2015-03" db="EMBL/GenBank/DDBJ databases">
        <authorList>
            <consortium name="Pathogen Informatics"/>
        </authorList>
    </citation>
    <scope>NUCLEOTIDE SEQUENCE [LARGE SCALE GENOMIC DNA]</scope>
    <source>
        <strain evidence="2 5">G09901357</strain>
        <strain evidence="3 4">M09401471</strain>
    </source>
</reference>
<protein>
    <submittedName>
        <fullName evidence="1">Uncharacterized protein</fullName>
    </submittedName>
</protein>
<evidence type="ECO:0000313" key="4">
    <source>
        <dbReference type="Proteomes" id="UP000044938"/>
    </source>
</evidence>
<dbReference type="AlphaFoldDB" id="Q50812"/>
<dbReference type="Proteomes" id="UP000048289">
    <property type="component" value="Unassembled WGS sequence"/>
</dbReference>
<accession>Q50812</accession>
<dbReference type="EMBL" id="M15467">
    <property type="protein sequence ID" value="AAA88233.1"/>
    <property type="molecule type" value="Genomic_DNA"/>
</dbReference>